<evidence type="ECO:0000313" key="1">
    <source>
        <dbReference type="EMBL" id="TCS86521.1"/>
    </source>
</evidence>
<keyword evidence="2" id="KW-1185">Reference proteome</keyword>
<dbReference type="AlphaFoldDB" id="A0A4R3KPT6"/>
<organism evidence="1 2">
    <name type="scientific">Anseongella ginsenosidimutans</name>
    <dbReference type="NCBI Taxonomy" id="496056"/>
    <lineage>
        <taxon>Bacteria</taxon>
        <taxon>Pseudomonadati</taxon>
        <taxon>Bacteroidota</taxon>
        <taxon>Sphingobacteriia</taxon>
        <taxon>Sphingobacteriales</taxon>
        <taxon>Sphingobacteriaceae</taxon>
        <taxon>Anseongella</taxon>
    </lineage>
</organism>
<gene>
    <name evidence="1" type="ORF">EDD80_10754</name>
</gene>
<dbReference type="InterPro" id="IPR032342">
    <property type="entry name" value="DUF4861"/>
</dbReference>
<comment type="caution">
    <text evidence="1">The sequence shown here is derived from an EMBL/GenBank/DDBJ whole genome shotgun (WGS) entry which is preliminary data.</text>
</comment>
<proteinExistence type="predicted"/>
<reference evidence="1 2" key="1">
    <citation type="submission" date="2019-03" db="EMBL/GenBank/DDBJ databases">
        <title>Genomic Encyclopedia of Type Strains, Phase IV (KMG-IV): sequencing the most valuable type-strain genomes for metagenomic binning, comparative biology and taxonomic classification.</title>
        <authorList>
            <person name="Goeker M."/>
        </authorList>
    </citation>
    <scope>NUCLEOTIDE SEQUENCE [LARGE SCALE GENOMIC DNA]</scope>
    <source>
        <strain evidence="1 2">DSM 21100</strain>
    </source>
</reference>
<accession>A0A4R3KPT6</accession>
<dbReference type="OrthoDB" id="9800230at2"/>
<dbReference type="Proteomes" id="UP000295807">
    <property type="component" value="Unassembled WGS sequence"/>
</dbReference>
<dbReference type="Pfam" id="PF16153">
    <property type="entry name" value="DUF4861"/>
    <property type="match status" value="1"/>
</dbReference>
<sequence length="371" mass="41251">MKRIHIIFGGVLAAGLWTCSGPDTGVLTTVSLQNPGEKRTGKVMEIPYGEIASKLEGVREFRVVEAVSGKEVPYQVEYRGQEEPLNLLVQVDLPEKEALELELRKGTPAPFASKTFARYVPERMDDFTWENDKVAFRMYGKALEGTSGDAHGIDVWVKRTPELVIDKWYKTGDYHADHGEGLDYYSVGMTLGAGDIVPYLNDSLWFPKHYRKHQVLDNGPLRSTFRLDYEQWNAAGIPVTVSKLISLDAGSQLNRVEVLFETAEASELPVAIGIVQRQEPGVHLMDKEAGIMGYWEPQHGEDGITGVGVVIDAPVKDISIQGEHLLGIVNIKPGAPLVYYTGAAWNKAGDISSAEDWFAYLEDYQENSKYE</sequence>
<dbReference type="EMBL" id="SMAD01000007">
    <property type="protein sequence ID" value="TCS86521.1"/>
    <property type="molecule type" value="Genomic_DNA"/>
</dbReference>
<dbReference type="RefSeq" id="WP_132129533.1">
    <property type="nucleotide sequence ID" value="NZ_CP042432.1"/>
</dbReference>
<protein>
    <submittedName>
        <fullName evidence="1">Uncharacterized protein DUF4861</fullName>
    </submittedName>
</protein>
<evidence type="ECO:0000313" key="2">
    <source>
        <dbReference type="Proteomes" id="UP000295807"/>
    </source>
</evidence>
<name>A0A4R3KPT6_9SPHI</name>